<comment type="caution">
    <text evidence="3">The sequence shown here is derived from an EMBL/GenBank/DDBJ whole genome shotgun (WGS) entry which is preliminary data.</text>
</comment>
<evidence type="ECO:0000256" key="1">
    <source>
        <dbReference type="ARBA" id="ARBA00022729"/>
    </source>
</evidence>
<dbReference type="SUPFAM" id="SSF69318">
    <property type="entry name" value="Integrin alpha N-terminal domain"/>
    <property type="match status" value="1"/>
</dbReference>
<dbReference type="EMBL" id="BART01029633">
    <property type="protein sequence ID" value="GAH09037.1"/>
    <property type="molecule type" value="Genomic_DNA"/>
</dbReference>
<dbReference type="AlphaFoldDB" id="X1CMQ4"/>
<dbReference type="InterPro" id="IPR013517">
    <property type="entry name" value="FG-GAP"/>
</dbReference>
<dbReference type="Gene3D" id="2.130.10.130">
    <property type="entry name" value="Integrin alpha, N-terminal"/>
    <property type="match status" value="1"/>
</dbReference>
<dbReference type="InterPro" id="IPR028994">
    <property type="entry name" value="Integrin_alpha_N"/>
</dbReference>
<name>X1CMQ4_9ZZZZ</name>
<evidence type="ECO:0000256" key="2">
    <source>
        <dbReference type="SAM" id="MobiDB-lite"/>
    </source>
</evidence>
<accession>X1CMQ4</accession>
<proteinExistence type="predicted"/>
<dbReference type="PANTHER" id="PTHR44103:SF1">
    <property type="entry name" value="PROPROTEIN CONVERTASE P"/>
    <property type="match status" value="1"/>
</dbReference>
<keyword evidence="1" id="KW-0732">Signal</keyword>
<sequence length="267" mass="27764">IGGVGQLYKNDGDGTFTASTEAPTGQRGGNWVDADNAGDMDLFATLQGYFYDNDGDGTFTERAAAANLVGSNLGTTVALDYDDDGDTDFFFSNGNAPFNEIRDNNGSGTFTTVDCTGIGCDTGENNGETSAVADVDNDGDADIYYNADGSARLYYNNGGTFSENAAGAGIVTAMGGNQPYYAPVFGDYNNDGWLDLFLGHPTAIDSQLYLNDGDGTFTRQNSAAPDANLGHARGAAWGDYDNDGDLDLLVGVDGGANMLFRNDGGGT</sequence>
<feature type="region of interest" description="Disordered" evidence="2">
    <location>
        <begin position="12"/>
        <end position="31"/>
    </location>
</feature>
<gene>
    <name evidence="3" type="ORF">S01H4_51943</name>
</gene>
<feature type="non-terminal residue" evidence="3">
    <location>
        <position position="267"/>
    </location>
</feature>
<evidence type="ECO:0008006" key="4">
    <source>
        <dbReference type="Google" id="ProtNLM"/>
    </source>
</evidence>
<reference evidence="3" key="1">
    <citation type="journal article" date="2014" name="Front. Microbiol.">
        <title>High frequency of phylogenetically diverse reductive dehalogenase-homologous genes in deep subseafloor sedimentary metagenomes.</title>
        <authorList>
            <person name="Kawai M."/>
            <person name="Futagami T."/>
            <person name="Toyoda A."/>
            <person name="Takaki Y."/>
            <person name="Nishi S."/>
            <person name="Hori S."/>
            <person name="Arai W."/>
            <person name="Tsubouchi T."/>
            <person name="Morono Y."/>
            <person name="Uchiyama I."/>
            <person name="Ito T."/>
            <person name="Fujiyama A."/>
            <person name="Inagaki F."/>
            <person name="Takami H."/>
        </authorList>
    </citation>
    <scope>NUCLEOTIDE SEQUENCE</scope>
    <source>
        <strain evidence="3">Expedition CK06-06</strain>
    </source>
</reference>
<dbReference type="Pfam" id="PF13517">
    <property type="entry name" value="FG-GAP_3"/>
    <property type="match status" value="2"/>
</dbReference>
<organism evidence="3">
    <name type="scientific">marine sediment metagenome</name>
    <dbReference type="NCBI Taxonomy" id="412755"/>
    <lineage>
        <taxon>unclassified sequences</taxon>
        <taxon>metagenomes</taxon>
        <taxon>ecological metagenomes</taxon>
    </lineage>
</organism>
<evidence type="ECO:0000313" key="3">
    <source>
        <dbReference type="EMBL" id="GAH09037.1"/>
    </source>
</evidence>
<dbReference type="PANTHER" id="PTHR44103">
    <property type="entry name" value="PROPROTEIN CONVERTASE P"/>
    <property type="match status" value="1"/>
</dbReference>
<protein>
    <recommendedName>
        <fullName evidence="4">VCBS repeat-containing protein</fullName>
    </recommendedName>
</protein>
<feature type="non-terminal residue" evidence="3">
    <location>
        <position position="1"/>
    </location>
</feature>